<gene>
    <name evidence="2" type="ORF">AUEXF2481DRAFT_42432</name>
</gene>
<proteinExistence type="predicted"/>
<feature type="repeat" description="PPR" evidence="1">
    <location>
        <begin position="581"/>
        <end position="615"/>
    </location>
</feature>
<dbReference type="InterPro" id="IPR051114">
    <property type="entry name" value="Mito_RNA_Proc_CCM1"/>
</dbReference>
<dbReference type="InterPro" id="IPR002885">
    <property type="entry name" value="PPR_rpt"/>
</dbReference>
<dbReference type="HOGENOM" id="CLU_003430_0_1_1"/>
<accession>A0A074YGH7</accession>
<dbReference type="EMBL" id="KL584767">
    <property type="protein sequence ID" value="KEQ93182.1"/>
    <property type="molecule type" value="Genomic_DNA"/>
</dbReference>
<evidence type="ECO:0000313" key="3">
    <source>
        <dbReference type="Proteomes" id="UP000030641"/>
    </source>
</evidence>
<dbReference type="NCBIfam" id="TIGR00756">
    <property type="entry name" value="PPR"/>
    <property type="match status" value="1"/>
</dbReference>
<protein>
    <recommendedName>
        <fullName evidence="4">Pentacotripeptide-repeat region of PRORP domain-containing protein</fullName>
    </recommendedName>
</protein>
<dbReference type="AlphaFoldDB" id="A0A074YGH7"/>
<dbReference type="GO" id="GO:0003729">
    <property type="term" value="F:mRNA binding"/>
    <property type="evidence" value="ECO:0007669"/>
    <property type="project" value="TreeGrafter"/>
</dbReference>
<dbReference type="Pfam" id="PF13041">
    <property type="entry name" value="PPR_2"/>
    <property type="match status" value="1"/>
</dbReference>
<dbReference type="GO" id="GO:0006396">
    <property type="term" value="P:RNA processing"/>
    <property type="evidence" value="ECO:0007669"/>
    <property type="project" value="TreeGrafter"/>
</dbReference>
<sequence>MLERTSACLDTGVRLSLRQKSLFPKSRRLLSSSFWSTNAPDVDHLCPAQLYNPHVSATYDPTTANSTKTAARNSTTTPASSFCPASSADFQDAPFLDFLYPAPTQLFITRLSQWERWSRKSARPNVLRGYSSLTTTKDQDAQLSSHAHKDLLALLDPARPNPIDETSAFLDIERAWNLSSQLASSQQTLKMDAIVWFAQKNTRAADNHAVDLFDSLPDALKSPAVYAAAISSNLRLDRQARAVTLHKTASTLPREGSIASDALMAAAISQSDWPLAISVQTEWETYHGSSLKAHETQSLGSELDKHSLDSLEVLRILRERYAESCQSEDDLFTHDLYRLHKLLMLQYIRNQSSFTNFALPGRNNDELRGRVRRVFEQTYKSGLTSRSLFENALRTLVFVKGCATSPNCSALFVAVYNMYRESRHYCPSVSLLKHVTKFWMVHNIAFAGKGPDRSFIGLDRILKDWTTYHSKPDAKALFHIMDAFARRGHVEGVKQYADMYMSLYPEGARRANHLRPLINVHAFNRKPSLAAKQLHSLKDEYGVDPDLGCWHIVLLAYLQADDLFEAREHFRRMLQSGIKSDSVTYASLLNLYAKRGDTDAVIDLLDSAKSDGVIASTSMLNSMIVALSHNSDFDGASSALEQSIHAVKERMASGSLTVCFNTMLTAYSWKRDLRAVMTTYHRMKKENVPLDARSYGSLMLALCLLRQSPSAHKILKSVMPGNGIRPQAFHYAILTTGYTNQGMHSEAVKLEHEMEQARVRQTASSRAVALKAKAIYEHEITIKKRTISRPLLPLQNAIKDYEQMLDDPRTFGQGYQPSFGRLNSGAAETMDLGHLIYIHGKRMSFEAVQHIFQLFHEKRLSVDGFVPIMNLLTNLMFVHTQAREFAEVDKYWEIIKSRADEIRRSHVPASDLLASAKHDADVSFTRNPETVQITANYRSMLSRPLEYYIQSQAAQSRISKLVPLLTKLLSQGFQFSNRTWNELIVRLCQSHPPRALLAYTLVEKYMMKDWPGWVPQRHGTISRSDKIWIKTQDHKEGLEYIKARYLPPDRIIPQYFTMVHLANALLEVRGLSSVGLGNFLREPDLSMSELKKQVGTILDIREEAPLTLHAVQSMPRVVDNLQGSLLRAQ</sequence>
<dbReference type="InParanoid" id="A0A074YGH7"/>
<dbReference type="RefSeq" id="XP_013341601.1">
    <property type="nucleotide sequence ID" value="XM_013486147.1"/>
</dbReference>
<keyword evidence="3" id="KW-1185">Reference proteome</keyword>
<dbReference type="GeneID" id="25367134"/>
<evidence type="ECO:0008006" key="4">
    <source>
        <dbReference type="Google" id="ProtNLM"/>
    </source>
</evidence>
<dbReference type="GO" id="GO:0007005">
    <property type="term" value="P:mitochondrion organization"/>
    <property type="evidence" value="ECO:0007669"/>
    <property type="project" value="TreeGrafter"/>
</dbReference>
<dbReference type="OrthoDB" id="185373at2759"/>
<evidence type="ECO:0000256" key="1">
    <source>
        <dbReference type="PROSITE-ProRule" id="PRU00708"/>
    </source>
</evidence>
<dbReference type="Gene3D" id="1.25.40.10">
    <property type="entry name" value="Tetratricopeptide repeat domain"/>
    <property type="match status" value="2"/>
</dbReference>
<name>A0A074YGH7_AURSE</name>
<dbReference type="Proteomes" id="UP000030641">
    <property type="component" value="Unassembled WGS sequence"/>
</dbReference>
<dbReference type="STRING" id="1043005.A0A074YGH7"/>
<dbReference type="InterPro" id="IPR011990">
    <property type="entry name" value="TPR-like_helical_dom_sf"/>
</dbReference>
<reference evidence="2 3" key="1">
    <citation type="journal article" date="2014" name="BMC Genomics">
        <title>Genome sequencing of four Aureobasidium pullulans varieties: biotechnological potential, stress tolerance, and description of new species.</title>
        <authorList>
            <person name="Gostin Ar C."/>
            <person name="Ohm R.A."/>
            <person name="Kogej T."/>
            <person name="Sonjak S."/>
            <person name="Turk M."/>
            <person name="Zajc J."/>
            <person name="Zalar P."/>
            <person name="Grube M."/>
            <person name="Sun H."/>
            <person name="Han J."/>
            <person name="Sharma A."/>
            <person name="Chiniquy J."/>
            <person name="Ngan C.Y."/>
            <person name="Lipzen A."/>
            <person name="Barry K."/>
            <person name="Grigoriev I.V."/>
            <person name="Gunde-Cimerman N."/>
        </authorList>
    </citation>
    <scope>NUCLEOTIDE SEQUENCE [LARGE SCALE GENOMIC DNA]</scope>
    <source>
        <strain evidence="2 3">EXF-2481</strain>
    </source>
</reference>
<dbReference type="GO" id="GO:0005739">
    <property type="term" value="C:mitochondrion"/>
    <property type="evidence" value="ECO:0007669"/>
    <property type="project" value="TreeGrafter"/>
</dbReference>
<feature type="repeat" description="PPR" evidence="1">
    <location>
        <begin position="546"/>
        <end position="580"/>
    </location>
</feature>
<dbReference type="PANTHER" id="PTHR47934">
    <property type="entry name" value="PENTATRICOPEPTIDE REPEAT-CONTAINING PROTEIN PET309, MITOCHONDRIAL"/>
    <property type="match status" value="1"/>
</dbReference>
<dbReference type="Pfam" id="PF13812">
    <property type="entry name" value="PPR_3"/>
    <property type="match status" value="1"/>
</dbReference>
<dbReference type="PANTHER" id="PTHR47934:SF6">
    <property type="entry name" value="MITOCHONDRIAL GROUP I INTRON SPLICING FACTOR CCM1-RELATED"/>
    <property type="match status" value="1"/>
</dbReference>
<dbReference type="Pfam" id="PF01535">
    <property type="entry name" value="PPR"/>
    <property type="match status" value="1"/>
</dbReference>
<evidence type="ECO:0000313" key="2">
    <source>
        <dbReference type="EMBL" id="KEQ93182.1"/>
    </source>
</evidence>
<organism evidence="2 3">
    <name type="scientific">Aureobasidium subglaciale (strain EXF-2481)</name>
    <name type="common">Aureobasidium pullulans var. subglaciale</name>
    <dbReference type="NCBI Taxonomy" id="1043005"/>
    <lineage>
        <taxon>Eukaryota</taxon>
        <taxon>Fungi</taxon>
        <taxon>Dikarya</taxon>
        <taxon>Ascomycota</taxon>
        <taxon>Pezizomycotina</taxon>
        <taxon>Dothideomycetes</taxon>
        <taxon>Dothideomycetidae</taxon>
        <taxon>Dothideales</taxon>
        <taxon>Saccotheciaceae</taxon>
        <taxon>Aureobasidium</taxon>
    </lineage>
</organism>
<dbReference type="PROSITE" id="PS51375">
    <property type="entry name" value="PPR"/>
    <property type="match status" value="2"/>
</dbReference>
<dbReference type="OMA" id="QLHTGFW"/>